<dbReference type="GO" id="GO:0006508">
    <property type="term" value="P:proteolysis"/>
    <property type="evidence" value="ECO:0007669"/>
    <property type="project" value="InterPro"/>
</dbReference>
<dbReference type="EMBL" id="CP021781">
    <property type="protein sequence ID" value="AXA32936.1"/>
    <property type="molecule type" value="Genomic_DNA"/>
</dbReference>
<evidence type="ECO:0000313" key="4">
    <source>
        <dbReference type="Proteomes" id="UP000251120"/>
    </source>
</evidence>
<evidence type="ECO:0000259" key="1">
    <source>
        <dbReference type="Pfam" id="PF02557"/>
    </source>
</evidence>
<dbReference type="RefSeq" id="WP_112869113.1">
    <property type="nucleotide sequence ID" value="NZ_CP021781.1"/>
</dbReference>
<sequence>MPSINFNSLDKKLHERPHFKQASDKDLFYWGKDVLSRDQYIHKNAFKPLKQMIADAKSEGVILEVLSIYRSYEYQEALISRHLDTGKTLEQIVKKVAIPGYSEHHTGLAIDFTTPDEDGLVTEAFEQTSAFVWLHKNANDYGFYMSYPRDNLQGMIYEPWHWCLKQYI</sequence>
<dbReference type="EMBL" id="CP043424">
    <property type="protein sequence ID" value="QIW11161.1"/>
    <property type="molecule type" value="Genomic_DNA"/>
</dbReference>
<proteinExistence type="predicted"/>
<reference evidence="2 4" key="1">
    <citation type="submission" date="2017-06" db="EMBL/GenBank/DDBJ databases">
        <title>Complete genome of Francisella adeliensis.</title>
        <authorList>
            <person name="Vallesi A."/>
            <person name="Sjodin A."/>
        </authorList>
    </citation>
    <scope>NUCLEOTIDE SEQUENCE [LARGE SCALE GENOMIC DNA]</scope>
    <source>
        <strain evidence="2 4">FDC440</strain>
    </source>
</reference>
<dbReference type="InterPro" id="IPR052179">
    <property type="entry name" value="DD-CPase-like"/>
</dbReference>
<organism evidence="2 4">
    <name type="scientific">Francisella adeliensis</name>
    <dbReference type="NCBI Taxonomy" id="2007306"/>
    <lineage>
        <taxon>Bacteria</taxon>
        <taxon>Pseudomonadati</taxon>
        <taxon>Pseudomonadota</taxon>
        <taxon>Gammaproteobacteria</taxon>
        <taxon>Thiotrichales</taxon>
        <taxon>Francisellaceae</taxon>
        <taxon>Francisella</taxon>
    </lineage>
</organism>
<dbReference type="KEGG" id="fad:CDH04_00200"/>
<protein>
    <submittedName>
        <fullName evidence="3">M15 family metallopeptidase</fullName>
    </submittedName>
</protein>
<keyword evidence="5" id="KW-1185">Reference proteome</keyword>
<dbReference type="OrthoDB" id="9792074at2"/>
<dbReference type="Gene3D" id="3.30.1380.10">
    <property type="match status" value="1"/>
</dbReference>
<gene>
    <name evidence="2" type="ORF">CDH04_00200</name>
    <name evidence="3" type="ORF">FZC43_00200</name>
</gene>
<accession>A0A2Z4XW41</accession>
<name>A0A2Z4XW41_9GAMM</name>
<feature type="domain" description="D-alanyl-D-alanine carboxypeptidase-like core" evidence="1">
    <location>
        <begin position="39"/>
        <end position="163"/>
    </location>
</feature>
<dbReference type="Proteomes" id="UP000251120">
    <property type="component" value="Chromosome"/>
</dbReference>
<dbReference type="PANTHER" id="PTHR34385:SF1">
    <property type="entry name" value="PEPTIDOGLYCAN L-ALANYL-D-GLUTAMATE ENDOPEPTIDASE CWLK"/>
    <property type="match status" value="1"/>
</dbReference>
<evidence type="ECO:0000313" key="5">
    <source>
        <dbReference type="Proteomes" id="UP000681131"/>
    </source>
</evidence>
<evidence type="ECO:0000313" key="2">
    <source>
        <dbReference type="EMBL" id="AXA32936.1"/>
    </source>
</evidence>
<dbReference type="Pfam" id="PF02557">
    <property type="entry name" value="VanY"/>
    <property type="match status" value="1"/>
</dbReference>
<dbReference type="InterPro" id="IPR009045">
    <property type="entry name" value="Zn_M74/Hedgehog-like"/>
</dbReference>
<dbReference type="SUPFAM" id="SSF55166">
    <property type="entry name" value="Hedgehog/DD-peptidase"/>
    <property type="match status" value="1"/>
</dbReference>
<reference evidence="3 5" key="2">
    <citation type="submission" date="2019-08" db="EMBL/GenBank/DDBJ databases">
        <title>Complete genome sequences of Francisella adeliensis (FSC1325 and FSC1326).</title>
        <authorList>
            <person name="Ohrman C."/>
            <person name="Uneklint I."/>
            <person name="Vallesi A."/>
            <person name="Karlsson L."/>
            <person name="Sjodin A."/>
        </authorList>
    </citation>
    <scope>NUCLEOTIDE SEQUENCE [LARGE SCALE GENOMIC DNA]</scope>
    <source>
        <strain evidence="3 5">FSC1325</strain>
    </source>
</reference>
<dbReference type="GO" id="GO:0008233">
    <property type="term" value="F:peptidase activity"/>
    <property type="evidence" value="ECO:0007669"/>
    <property type="project" value="InterPro"/>
</dbReference>
<dbReference type="PANTHER" id="PTHR34385">
    <property type="entry name" value="D-ALANYL-D-ALANINE CARBOXYPEPTIDASE"/>
    <property type="match status" value="1"/>
</dbReference>
<dbReference type="CDD" id="cd14852">
    <property type="entry name" value="LD-carboxypeptidase"/>
    <property type="match status" value="1"/>
</dbReference>
<dbReference type="InterPro" id="IPR003709">
    <property type="entry name" value="VanY-like_core_dom"/>
</dbReference>
<dbReference type="AlphaFoldDB" id="A0A2Z4XW41"/>
<dbReference type="Proteomes" id="UP000681131">
    <property type="component" value="Chromosome"/>
</dbReference>
<evidence type="ECO:0000313" key="3">
    <source>
        <dbReference type="EMBL" id="QIW11161.1"/>
    </source>
</evidence>
<dbReference type="InterPro" id="IPR058193">
    <property type="entry name" value="VanY/YodJ_core_dom"/>
</dbReference>